<sequence>MSFRSVILGAAAAALLSTMAQAKVCDYRPSHLLGVDKGRPAAASAGGAGASGFYTLVNTTNGLTMLGNTLAGASGTAGVVAGTSGALGSAAAILMNPSVWIPALVAAAVGTGYEATCAYFVDERITDYDEVLDIMRSFQDHADPEYFRLVENTLNPFIEVRDENGGRAAYLVERLYIVEGLLMHRDRGRNTRIGRVMFVNVEETPAEDN</sequence>
<dbReference type="RefSeq" id="WP_138839805.1">
    <property type="nucleotide sequence ID" value="NZ_VCPD01000001.1"/>
</dbReference>
<gene>
    <name evidence="2" type="ORF">FGK63_01365</name>
</gene>
<protein>
    <submittedName>
        <fullName evidence="2">Uncharacterized protein</fullName>
    </submittedName>
</protein>
<reference evidence="2 3" key="1">
    <citation type="submission" date="2019-05" db="EMBL/GenBank/DDBJ databases">
        <title>Ruegeria sp. nov., isolated from tidal flat.</title>
        <authorList>
            <person name="Kim W."/>
        </authorList>
    </citation>
    <scope>NUCLEOTIDE SEQUENCE [LARGE SCALE GENOMIC DNA]</scope>
    <source>
        <strain evidence="2 3">CAU 1488</strain>
    </source>
</reference>
<evidence type="ECO:0000313" key="2">
    <source>
        <dbReference type="EMBL" id="TMV09746.1"/>
    </source>
</evidence>
<keyword evidence="3" id="KW-1185">Reference proteome</keyword>
<accession>A0ABY2X302</accession>
<feature type="chain" id="PRO_5047232749" evidence="1">
    <location>
        <begin position="23"/>
        <end position="209"/>
    </location>
</feature>
<evidence type="ECO:0000313" key="3">
    <source>
        <dbReference type="Proteomes" id="UP001193035"/>
    </source>
</evidence>
<organism evidence="2 3">
    <name type="scientific">Ruegeria sediminis</name>
    <dbReference type="NCBI Taxonomy" id="2583820"/>
    <lineage>
        <taxon>Bacteria</taxon>
        <taxon>Pseudomonadati</taxon>
        <taxon>Pseudomonadota</taxon>
        <taxon>Alphaproteobacteria</taxon>
        <taxon>Rhodobacterales</taxon>
        <taxon>Roseobacteraceae</taxon>
        <taxon>Ruegeria</taxon>
    </lineage>
</organism>
<feature type="signal peptide" evidence="1">
    <location>
        <begin position="1"/>
        <end position="22"/>
    </location>
</feature>
<evidence type="ECO:0000256" key="1">
    <source>
        <dbReference type="SAM" id="SignalP"/>
    </source>
</evidence>
<comment type="caution">
    <text evidence="2">The sequence shown here is derived from an EMBL/GenBank/DDBJ whole genome shotgun (WGS) entry which is preliminary data.</text>
</comment>
<dbReference type="EMBL" id="VCPD01000001">
    <property type="protein sequence ID" value="TMV09746.1"/>
    <property type="molecule type" value="Genomic_DNA"/>
</dbReference>
<name>A0ABY2X302_9RHOB</name>
<dbReference type="Proteomes" id="UP001193035">
    <property type="component" value="Unassembled WGS sequence"/>
</dbReference>
<keyword evidence="1" id="KW-0732">Signal</keyword>
<proteinExistence type="predicted"/>